<sequence>MNAAASPDDETAALFAELKALRKGLGVNRAAPPGGFGPRLRGLGGVTGADSAGTTRDKIIAAVRGLVASLAEPHRSMAEVALGFKGAPDVNYTTRIAAYALERDRDRRTIQRRSDEALRLVAAAAAEAHDPWHTTSLRDTLRLAGPGGEVTEARRIISHRAGLAEIEHSLSVIPTGCSTEFDPADLDLRVLSGGALVPPRRVSGSRVAFGLVLPRPLAERDEHEFEFRLRLPAMSRFYVCTPHYPCDRFELRVHFGGTRPRAIGVLDGVYPHEADDLRAASRLLPVADEVVHVAKNLLPYRSYGLVWS</sequence>
<evidence type="ECO:0000313" key="2">
    <source>
        <dbReference type="Proteomes" id="UP000239203"/>
    </source>
</evidence>
<reference evidence="1 2" key="1">
    <citation type="submission" date="2018-02" db="EMBL/GenBank/DDBJ databases">
        <title>Genomic Encyclopedia of Archaeal and Bacterial Type Strains, Phase II (KMG-II): from individual species to whole genera.</title>
        <authorList>
            <person name="Goeker M."/>
        </authorList>
    </citation>
    <scope>NUCLEOTIDE SEQUENCE [LARGE SCALE GENOMIC DNA]</scope>
    <source>
        <strain evidence="1 2">YU 961-1</strain>
    </source>
</reference>
<evidence type="ECO:0000313" key="1">
    <source>
        <dbReference type="EMBL" id="PPK60993.1"/>
    </source>
</evidence>
<dbReference type="EMBL" id="PTIX01000045">
    <property type="protein sequence ID" value="PPK60993.1"/>
    <property type="molecule type" value="Genomic_DNA"/>
</dbReference>
<keyword evidence="2" id="KW-1185">Reference proteome</keyword>
<comment type="caution">
    <text evidence="1">The sequence shown here is derived from an EMBL/GenBank/DDBJ whole genome shotgun (WGS) entry which is preliminary data.</text>
</comment>
<proteinExistence type="predicted"/>
<accession>A0A2S6GBE5</accession>
<dbReference type="RefSeq" id="WP_104483588.1">
    <property type="nucleotide sequence ID" value="NZ_CP154825.1"/>
</dbReference>
<name>A0A2S6GBE5_9PSEU</name>
<gene>
    <name evidence="1" type="ORF">CLV40_1457</name>
</gene>
<dbReference type="AlphaFoldDB" id="A0A2S6GBE5"/>
<protein>
    <submittedName>
        <fullName evidence="1">Uncharacterized protein</fullName>
    </submittedName>
</protein>
<dbReference type="OrthoDB" id="3805675at2"/>
<dbReference type="Proteomes" id="UP000239203">
    <property type="component" value="Unassembled WGS sequence"/>
</dbReference>
<organism evidence="1 2">
    <name type="scientific">Actinokineospora auranticolor</name>
    <dbReference type="NCBI Taxonomy" id="155976"/>
    <lineage>
        <taxon>Bacteria</taxon>
        <taxon>Bacillati</taxon>
        <taxon>Actinomycetota</taxon>
        <taxon>Actinomycetes</taxon>
        <taxon>Pseudonocardiales</taxon>
        <taxon>Pseudonocardiaceae</taxon>
        <taxon>Actinokineospora</taxon>
    </lineage>
</organism>